<evidence type="ECO:0000256" key="1">
    <source>
        <dbReference type="SAM" id="MobiDB-lite"/>
    </source>
</evidence>
<sequence>MEEAFTRSTSDALAQLEACMKSFRKNCAHCSSSRRGDSHPTCLVDISSSIIDLASLLGAVKFDSDIKLRPTSMGLWAFAKYRNGGANYPTNAFHQISSFLFHNGINGAKGIKTMLRKIAYLFTGYGHANDISVDFSLMEDPAARPQKTQTAIGVYGICVFLEGLVSASPRAEQLRHIHVIPGHIAKVGRGQANIATHYETVSDLGETMCGIRDLTIVRASRPEPLGVPEHRTDEVVDKPSSNPLQDASAGVARDIKISAEVIDSSTGKDLTYFYRVQEKDNYALVSPGWLTQIVLRTTGLIECRRGLCSTEWPETVNLFQVKSGWWPHAKKSEVDQQYPGKLGACIDWSHITKTDAARLLALASCRSKCFPDFSPSTQGQVALRRDECLPCCLRYASRRFSKLRAPYGNAGDVITHPLYLHLI</sequence>
<name>A0A6A5XNJ6_9PLEO</name>
<keyword evidence="3" id="KW-1185">Reference proteome</keyword>
<dbReference type="OrthoDB" id="4737333at2759"/>
<protein>
    <submittedName>
        <fullName evidence="2">Uncharacterized protein</fullName>
    </submittedName>
</protein>
<dbReference type="EMBL" id="ML978070">
    <property type="protein sequence ID" value="KAF2014469.1"/>
    <property type="molecule type" value="Genomic_DNA"/>
</dbReference>
<proteinExistence type="predicted"/>
<accession>A0A6A5XNJ6</accession>
<dbReference type="AlphaFoldDB" id="A0A6A5XNJ6"/>
<dbReference type="GeneID" id="54279381"/>
<evidence type="ECO:0000313" key="3">
    <source>
        <dbReference type="Proteomes" id="UP000799778"/>
    </source>
</evidence>
<evidence type="ECO:0000313" key="2">
    <source>
        <dbReference type="EMBL" id="KAF2014469.1"/>
    </source>
</evidence>
<gene>
    <name evidence="2" type="ORF">BU24DRAFT_214810</name>
</gene>
<dbReference type="RefSeq" id="XP_033382808.1">
    <property type="nucleotide sequence ID" value="XM_033521984.1"/>
</dbReference>
<feature type="region of interest" description="Disordered" evidence="1">
    <location>
        <begin position="225"/>
        <end position="246"/>
    </location>
</feature>
<dbReference type="Proteomes" id="UP000799778">
    <property type="component" value="Unassembled WGS sequence"/>
</dbReference>
<feature type="compositionally biased region" description="Basic and acidic residues" evidence="1">
    <location>
        <begin position="228"/>
        <end position="237"/>
    </location>
</feature>
<reference evidence="2" key="1">
    <citation type="journal article" date="2020" name="Stud. Mycol.">
        <title>101 Dothideomycetes genomes: a test case for predicting lifestyles and emergence of pathogens.</title>
        <authorList>
            <person name="Haridas S."/>
            <person name="Albert R."/>
            <person name="Binder M."/>
            <person name="Bloem J."/>
            <person name="Labutti K."/>
            <person name="Salamov A."/>
            <person name="Andreopoulos B."/>
            <person name="Baker S."/>
            <person name="Barry K."/>
            <person name="Bills G."/>
            <person name="Bluhm B."/>
            <person name="Cannon C."/>
            <person name="Castanera R."/>
            <person name="Culley D."/>
            <person name="Daum C."/>
            <person name="Ezra D."/>
            <person name="Gonzalez J."/>
            <person name="Henrissat B."/>
            <person name="Kuo A."/>
            <person name="Liang C."/>
            <person name="Lipzen A."/>
            <person name="Lutzoni F."/>
            <person name="Magnuson J."/>
            <person name="Mondo S."/>
            <person name="Nolan M."/>
            <person name="Ohm R."/>
            <person name="Pangilinan J."/>
            <person name="Park H.-J."/>
            <person name="Ramirez L."/>
            <person name="Alfaro M."/>
            <person name="Sun H."/>
            <person name="Tritt A."/>
            <person name="Yoshinaga Y."/>
            <person name="Zwiers L.-H."/>
            <person name="Turgeon B."/>
            <person name="Goodwin S."/>
            <person name="Spatafora J."/>
            <person name="Crous P."/>
            <person name="Grigoriev I."/>
        </authorList>
    </citation>
    <scope>NUCLEOTIDE SEQUENCE</scope>
    <source>
        <strain evidence="2">CBS 175.79</strain>
    </source>
</reference>
<organism evidence="2 3">
    <name type="scientific">Aaosphaeria arxii CBS 175.79</name>
    <dbReference type="NCBI Taxonomy" id="1450172"/>
    <lineage>
        <taxon>Eukaryota</taxon>
        <taxon>Fungi</taxon>
        <taxon>Dikarya</taxon>
        <taxon>Ascomycota</taxon>
        <taxon>Pezizomycotina</taxon>
        <taxon>Dothideomycetes</taxon>
        <taxon>Pleosporomycetidae</taxon>
        <taxon>Pleosporales</taxon>
        <taxon>Pleosporales incertae sedis</taxon>
        <taxon>Aaosphaeria</taxon>
    </lineage>
</organism>